<feature type="domain" description="PilZ" evidence="1">
    <location>
        <begin position="14"/>
        <end position="88"/>
    </location>
</feature>
<comment type="caution">
    <text evidence="2">The sequence shown here is derived from an EMBL/GenBank/DDBJ whole genome shotgun (WGS) entry which is preliminary data.</text>
</comment>
<dbReference type="SUPFAM" id="SSF141371">
    <property type="entry name" value="PilZ domain-like"/>
    <property type="match status" value="1"/>
</dbReference>
<proteinExistence type="predicted"/>
<dbReference type="Pfam" id="PF07238">
    <property type="entry name" value="PilZ"/>
    <property type="match status" value="1"/>
</dbReference>
<evidence type="ECO:0000313" key="3">
    <source>
        <dbReference type="Proteomes" id="UP001271769"/>
    </source>
</evidence>
<accession>A0ABU5E1S3</accession>
<evidence type="ECO:0000313" key="2">
    <source>
        <dbReference type="EMBL" id="MDY0872853.1"/>
    </source>
</evidence>
<dbReference type="EMBL" id="JAXCLX010000002">
    <property type="protein sequence ID" value="MDY0872853.1"/>
    <property type="molecule type" value="Genomic_DNA"/>
</dbReference>
<organism evidence="2 3">
    <name type="scientific">Dongia rigui</name>
    <dbReference type="NCBI Taxonomy" id="940149"/>
    <lineage>
        <taxon>Bacteria</taxon>
        <taxon>Pseudomonadati</taxon>
        <taxon>Pseudomonadota</taxon>
        <taxon>Alphaproteobacteria</taxon>
        <taxon>Rhodospirillales</taxon>
        <taxon>Dongiaceae</taxon>
        <taxon>Dongia</taxon>
    </lineage>
</organism>
<name>A0ABU5E1S3_9PROT</name>
<dbReference type="RefSeq" id="WP_320501325.1">
    <property type="nucleotide sequence ID" value="NZ_JAXCLX010000002.1"/>
</dbReference>
<keyword evidence="3" id="KW-1185">Reference proteome</keyword>
<dbReference type="Gene3D" id="2.40.10.220">
    <property type="entry name" value="predicted glycosyltransferase like domains"/>
    <property type="match status" value="1"/>
</dbReference>
<reference evidence="2 3" key="1">
    <citation type="journal article" date="2013" name="Antonie Van Leeuwenhoek">
        <title>Dongia rigui sp. nov., isolated from freshwater of a large wetland in Korea.</title>
        <authorList>
            <person name="Baik K.S."/>
            <person name="Hwang Y.M."/>
            <person name="Choi J.S."/>
            <person name="Kwon J."/>
            <person name="Seong C.N."/>
        </authorList>
    </citation>
    <scope>NUCLEOTIDE SEQUENCE [LARGE SCALE GENOMIC DNA]</scope>
    <source>
        <strain evidence="2 3">04SU4-P</strain>
    </source>
</reference>
<dbReference type="Proteomes" id="UP001271769">
    <property type="component" value="Unassembled WGS sequence"/>
</dbReference>
<gene>
    <name evidence="2" type="ORF">SMD31_13005</name>
</gene>
<evidence type="ECO:0000259" key="1">
    <source>
        <dbReference type="Pfam" id="PF07238"/>
    </source>
</evidence>
<dbReference type="InterPro" id="IPR009875">
    <property type="entry name" value="PilZ_domain"/>
</dbReference>
<protein>
    <submittedName>
        <fullName evidence="2">PilZ domain-containing protein</fullName>
    </submittedName>
</protein>
<sequence>MMSNLQQDTDEHGDRRRAQRYVVNLPTDVLIKGARVTCRLVDISEGGALVETSGPVAVGDKVSLDLPKVGPTIATVVRVSPSHIAMAFPGAIIISSIVR</sequence>